<organism evidence="1 2">
    <name type="scientific">Fusarium oxysporum (strain Fo5176)</name>
    <name type="common">Fusarium vascular wilt</name>
    <dbReference type="NCBI Taxonomy" id="660025"/>
    <lineage>
        <taxon>Eukaryota</taxon>
        <taxon>Fungi</taxon>
        <taxon>Dikarya</taxon>
        <taxon>Ascomycota</taxon>
        <taxon>Pezizomycotina</taxon>
        <taxon>Sordariomycetes</taxon>
        <taxon>Hypocreomycetidae</taxon>
        <taxon>Hypocreales</taxon>
        <taxon>Nectriaceae</taxon>
        <taxon>Fusarium</taxon>
        <taxon>Fusarium oxysporum species complex</taxon>
    </lineage>
</organism>
<reference evidence="1" key="2">
    <citation type="submission" date="2025-08" db="UniProtKB">
        <authorList>
            <consortium name="EnsemblFungi"/>
        </authorList>
    </citation>
    <scope>IDENTIFICATION</scope>
    <source>
        <strain evidence="1">4287 / CBS 123668 / FGSC 9935 / NRRL 34936</strain>
    </source>
</reference>
<dbReference type="EnsemblFungi" id="FOXG_04788T0">
    <property type="protein sequence ID" value="FOXG_04788P0"/>
    <property type="gene ID" value="FOXG_04788"/>
</dbReference>
<sequence length="118" mass="13341">MCIFWSLIGTPWPKSKRSRVFIDIGQQRHVTATSLSLRLDRGAMLNGITRQIDGTAGIGNTWKNFMPVSRFYCMQNLVFFPNPQQHAFAAWDIVSGAYSTLQRECLCNFHAGTRNAEA</sequence>
<evidence type="ECO:0000313" key="2">
    <source>
        <dbReference type="Proteomes" id="UP000002489"/>
    </source>
</evidence>
<dbReference type="AlphaFoldDB" id="A0A0D2XLG4"/>
<proteinExistence type="predicted"/>
<accession>A0A0D2XLG4</accession>
<name>A0A0D2XLG4_FUSOF</name>
<protein>
    <submittedName>
        <fullName evidence="1">Uncharacterized protein</fullName>
    </submittedName>
</protein>
<evidence type="ECO:0000313" key="1">
    <source>
        <dbReference type="EnsemblFungi" id="FOXG_04788P0"/>
    </source>
</evidence>
<dbReference type="Proteomes" id="UP000002489">
    <property type="component" value="Unassembled WGS sequence"/>
</dbReference>
<reference evidence="2" key="1">
    <citation type="journal article" date="2012" name="Mol. Plant Microbe Interact.">
        <title>A highly conserved effector in Fusarium oxysporum is required for full virulence on Arabidopsis.</title>
        <authorList>
            <person name="Thatcher L.F."/>
            <person name="Gardiner D.M."/>
            <person name="Kazan K."/>
            <person name="Manners J."/>
        </authorList>
    </citation>
    <scope>NUCLEOTIDE SEQUENCE [LARGE SCALE GENOMIC DNA]</scope>
    <source>
        <strain evidence="2">Fo5176</strain>
    </source>
</reference>